<dbReference type="PANTHER" id="PTHR44086:SF10">
    <property type="entry name" value="THIOSULFATE SULFURTRANSFERASE_RHODANESE-LIKE DOMAIN-CONTAINING PROTEIN 3"/>
    <property type="match status" value="1"/>
</dbReference>
<evidence type="ECO:0000313" key="4">
    <source>
        <dbReference type="Proteomes" id="UP000307440"/>
    </source>
</evidence>
<protein>
    <submittedName>
        <fullName evidence="3">Rhodanese domain-containing protein</fullName>
    </submittedName>
</protein>
<dbReference type="Gene3D" id="3.40.250.10">
    <property type="entry name" value="Rhodanese-like domain"/>
    <property type="match status" value="1"/>
</dbReference>
<organism evidence="3 4">
    <name type="scientific">Coprinopsis marcescibilis</name>
    <name type="common">Agaric fungus</name>
    <name type="synonym">Psathyrella marcescibilis</name>
    <dbReference type="NCBI Taxonomy" id="230819"/>
    <lineage>
        <taxon>Eukaryota</taxon>
        <taxon>Fungi</taxon>
        <taxon>Dikarya</taxon>
        <taxon>Basidiomycota</taxon>
        <taxon>Agaricomycotina</taxon>
        <taxon>Agaricomycetes</taxon>
        <taxon>Agaricomycetidae</taxon>
        <taxon>Agaricales</taxon>
        <taxon>Agaricineae</taxon>
        <taxon>Psathyrellaceae</taxon>
        <taxon>Coprinopsis</taxon>
    </lineage>
</organism>
<dbReference type="GO" id="GO:0004792">
    <property type="term" value="F:thiosulfate-cyanide sulfurtransferase activity"/>
    <property type="evidence" value="ECO:0007669"/>
    <property type="project" value="TreeGrafter"/>
</dbReference>
<feature type="region of interest" description="Disordered" evidence="1">
    <location>
        <begin position="1"/>
        <end position="21"/>
    </location>
</feature>
<dbReference type="InterPro" id="IPR001763">
    <property type="entry name" value="Rhodanese-like_dom"/>
</dbReference>
<dbReference type="PANTHER" id="PTHR44086">
    <property type="entry name" value="THIOSULFATE SULFURTRANSFERASE RDL2, MITOCHONDRIAL-RELATED"/>
    <property type="match status" value="1"/>
</dbReference>
<sequence length="347" mass="37999">MIGYTGIQRTTSASGSSVTTSPASILNTRTLTSQRGSSSSVFPSRTLDDVRNQVAQEMAVRAITKGETVDGTKIGVYLSVGNENDAEEDFLRRIATSIVERLRLIDSYLFVLASSTNSVKPTPSSLIAVGSSEELLQRCMLLVSSKFIGRVESTSRDGASVWSALIQDLGSSSYDDKALWDVVRKAARQSIDPLSPPPGSRSINQLLMDARAKFQRITATEAWRELEDNQFSAPTFLVDIRPKEQRDKYGGIRGSLIIERNVLEWRLDPRSDSRLAIADRYDLRVIVFCQEGYTSSLAAYALQQLGLLNATDIIGGYEAWRVAGLPVDNRVDIPEPRSLASLAGSVV</sequence>
<feature type="compositionally biased region" description="Low complexity" evidence="1">
    <location>
        <begin position="10"/>
        <end position="21"/>
    </location>
</feature>
<keyword evidence="4" id="KW-1185">Reference proteome</keyword>
<dbReference type="EMBL" id="ML210169">
    <property type="protein sequence ID" value="TFK26963.1"/>
    <property type="molecule type" value="Genomic_DNA"/>
</dbReference>
<reference evidence="3 4" key="1">
    <citation type="journal article" date="2019" name="Nat. Ecol. Evol.">
        <title>Megaphylogeny resolves global patterns of mushroom evolution.</title>
        <authorList>
            <person name="Varga T."/>
            <person name="Krizsan K."/>
            <person name="Foldi C."/>
            <person name="Dima B."/>
            <person name="Sanchez-Garcia M."/>
            <person name="Sanchez-Ramirez S."/>
            <person name="Szollosi G.J."/>
            <person name="Szarkandi J.G."/>
            <person name="Papp V."/>
            <person name="Albert L."/>
            <person name="Andreopoulos W."/>
            <person name="Angelini C."/>
            <person name="Antonin V."/>
            <person name="Barry K.W."/>
            <person name="Bougher N.L."/>
            <person name="Buchanan P."/>
            <person name="Buyck B."/>
            <person name="Bense V."/>
            <person name="Catcheside P."/>
            <person name="Chovatia M."/>
            <person name="Cooper J."/>
            <person name="Damon W."/>
            <person name="Desjardin D."/>
            <person name="Finy P."/>
            <person name="Geml J."/>
            <person name="Haridas S."/>
            <person name="Hughes K."/>
            <person name="Justo A."/>
            <person name="Karasinski D."/>
            <person name="Kautmanova I."/>
            <person name="Kiss B."/>
            <person name="Kocsube S."/>
            <person name="Kotiranta H."/>
            <person name="LaButti K.M."/>
            <person name="Lechner B.E."/>
            <person name="Liimatainen K."/>
            <person name="Lipzen A."/>
            <person name="Lukacs Z."/>
            <person name="Mihaltcheva S."/>
            <person name="Morgado L.N."/>
            <person name="Niskanen T."/>
            <person name="Noordeloos M.E."/>
            <person name="Ohm R.A."/>
            <person name="Ortiz-Santana B."/>
            <person name="Ovrebo C."/>
            <person name="Racz N."/>
            <person name="Riley R."/>
            <person name="Savchenko A."/>
            <person name="Shiryaev A."/>
            <person name="Soop K."/>
            <person name="Spirin V."/>
            <person name="Szebenyi C."/>
            <person name="Tomsovsky M."/>
            <person name="Tulloss R.E."/>
            <person name="Uehling J."/>
            <person name="Grigoriev I.V."/>
            <person name="Vagvolgyi C."/>
            <person name="Papp T."/>
            <person name="Martin F.M."/>
            <person name="Miettinen O."/>
            <person name="Hibbett D.S."/>
            <person name="Nagy L.G."/>
        </authorList>
    </citation>
    <scope>NUCLEOTIDE SEQUENCE [LARGE SCALE GENOMIC DNA]</scope>
    <source>
        <strain evidence="3 4">CBS 121175</strain>
    </source>
</reference>
<gene>
    <name evidence="3" type="ORF">FA15DRAFT_666912</name>
</gene>
<evidence type="ECO:0000256" key="1">
    <source>
        <dbReference type="SAM" id="MobiDB-lite"/>
    </source>
</evidence>
<accession>A0A5C3L348</accession>
<proteinExistence type="predicted"/>
<dbReference type="SUPFAM" id="SSF52821">
    <property type="entry name" value="Rhodanese/Cell cycle control phosphatase"/>
    <property type="match status" value="1"/>
</dbReference>
<dbReference type="PROSITE" id="PS50206">
    <property type="entry name" value="RHODANESE_3"/>
    <property type="match status" value="1"/>
</dbReference>
<evidence type="ECO:0000313" key="3">
    <source>
        <dbReference type="EMBL" id="TFK26963.1"/>
    </source>
</evidence>
<dbReference type="OrthoDB" id="566238at2759"/>
<dbReference type="AlphaFoldDB" id="A0A5C3L348"/>
<feature type="domain" description="Rhodanese" evidence="2">
    <location>
        <begin position="231"/>
        <end position="329"/>
    </location>
</feature>
<evidence type="ECO:0000259" key="2">
    <source>
        <dbReference type="PROSITE" id="PS50206"/>
    </source>
</evidence>
<dbReference type="Proteomes" id="UP000307440">
    <property type="component" value="Unassembled WGS sequence"/>
</dbReference>
<dbReference type="InterPro" id="IPR036873">
    <property type="entry name" value="Rhodanese-like_dom_sf"/>
</dbReference>
<dbReference type="STRING" id="230819.A0A5C3L348"/>
<dbReference type="SMART" id="SM00450">
    <property type="entry name" value="RHOD"/>
    <property type="match status" value="1"/>
</dbReference>
<dbReference type="Pfam" id="PF00581">
    <property type="entry name" value="Rhodanese"/>
    <property type="match status" value="1"/>
</dbReference>
<name>A0A5C3L348_COPMA</name>